<sequence>MCFGGSKTTVVVPPPPEPSKEEVRQNQLTNQLLELNISAQGFEIEETEDGPRIVERQLTPEQIAQKTTDETRERELQDRLFASVEGLGERDQEFEDRITALLDPELTERQLEIQDLAEQRQLEELSGQPSERTKELVGESFESARTMGEEDIQRFATELAGSRGFERTDSPVAQEAFKAQRDLTTGLRSAEA</sequence>
<organism evidence="2">
    <name type="scientific">marine sediment metagenome</name>
    <dbReference type="NCBI Taxonomy" id="412755"/>
    <lineage>
        <taxon>unclassified sequences</taxon>
        <taxon>metagenomes</taxon>
        <taxon>ecological metagenomes</taxon>
    </lineage>
</organism>
<protein>
    <submittedName>
        <fullName evidence="2">Uncharacterized protein</fullName>
    </submittedName>
</protein>
<gene>
    <name evidence="2" type="ORF">LCGC14_2571920</name>
</gene>
<evidence type="ECO:0000313" key="2">
    <source>
        <dbReference type="EMBL" id="KKL08829.1"/>
    </source>
</evidence>
<dbReference type="EMBL" id="LAZR01042720">
    <property type="protein sequence ID" value="KKL08829.1"/>
    <property type="molecule type" value="Genomic_DNA"/>
</dbReference>
<feature type="non-terminal residue" evidence="2">
    <location>
        <position position="192"/>
    </location>
</feature>
<feature type="region of interest" description="Disordered" evidence="1">
    <location>
        <begin position="1"/>
        <end position="24"/>
    </location>
</feature>
<accession>A0A0F9AH00</accession>
<proteinExistence type="predicted"/>
<feature type="compositionally biased region" description="Low complexity" evidence="1">
    <location>
        <begin position="1"/>
        <end position="11"/>
    </location>
</feature>
<comment type="caution">
    <text evidence="2">The sequence shown here is derived from an EMBL/GenBank/DDBJ whole genome shotgun (WGS) entry which is preliminary data.</text>
</comment>
<evidence type="ECO:0000256" key="1">
    <source>
        <dbReference type="SAM" id="MobiDB-lite"/>
    </source>
</evidence>
<dbReference type="AlphaFoldDB" id="A0A0F9AH00"/>
<reference evidence="2" key="1">
    <citation type="journal article" date="2015" name="Nature">
        <title>Complex archaea that bridge the gap between prokaryotes and eukaryotes.</title>
        <authorList>
            <person name="Spang A."/>
            <person name="Saw J.H."/>
            <person name="Jorgensen S.L."/>
            <person name="Zaremba-Niedzwiedzka K."/>
            <person name="Martijn J."/>
            <person name="Lind A.E."/>
            <person name="van Eijk R."/>
            <person name="Schleper C."/>
            <person name="Guy L."/>
            <person name="Ettema T.J."/>
        </authorList>
    </citation>
    <scope>NUCLEOTIDE SEQUENCE</scope>
</reference>
<name>A0A0F9AH00_9ZZZZ</name>